<dbReference type="Pfam" id="PF25583">
    <property type="entry name" value="WCX"/>
    <property type="match status" value="1"/>
</dbReference>
<proteinExistence type="predicted"/>
<evidence type="ECO:0000256" key="1">
    <source>
        <dbReference type="ARBA" id="ARBA00023015"/>
    </source>
</evidence>
<dbReference type="GO" id="GO:0003677">
    <property type="term" value="F:DNA binding"/>
    <property type="evidence" value="ECO:0007669"/>
    <property type="project" value="UniProtKB-KW"/>
</dbReference>
<dbReference type="RefSeq" id="WP_282439300.1">
    <property type="nucleotide sequence ID" value="NZ_JAURUE010000002.1"/>
</dbReference>
<feature type="compositionally biased region" description="Low complexity" evidence="3">
    <location>
        <begin position="345"/>
        <end position="364"/>
    </location>
</feature>
<evidence type="ECO:0000256" key="3">
    <source>
        <dbReference type="SAM" id="MobiDB-lite"/>
    </source>
</evidence>
<dbReference type="InterPro" id="IPR001034">
    <property type="entry name" value="DeoR_HTH"/>
</dbReference>
<sequence>MNRPTARVLALLEILQAGGTRTVAELADRLGVDERTVRRYIGHLIDLDVPVRSVRGRYGGYRLAPGYRMPPLMLTDEEALAVLLGLVAGRRAGLVTTSVAAAESAAAKVRRVLPEALGRRLDALLATADFTAPARPVVVPGTDVLLMFAEAARDRRPVAIGYTGWKGRRSERTVHPYGIVAHSGRWYVTGADSASGEVRMFRLDRIETATVLPGSFEVPEGFDPAARVLSGLAGVPYLHEVSLRVRGTVDQVRHRLPPGLATVTELPAGSARETAQAAAGDARPAGADARPGGGMTEHAPGTAPPGGTTEHTRGTAPPGSGTADTTGDAAQHTTSTTRPADGAEEAAGGAAPHTGGAARHAGPPAGAGEGEGGGWVRVRLRAERLEWVPSVLAWLDLPFVIEYPDALRDHVHALARRLATGADTVLDGAEGARTGGAGTGSRPA</sequence>
<comment type="caution">
    <text evidence="5">The sequence shown here is derived from an EMBL/GenBank/DDBJ whole genome shotgun (WGS) entry which is preliminary data.</text>
</comment>
<dbReference type="InterPro" id="IPR036388">
    <property type="entry name" value="WH-like_DNA-bd_sf"/>
</dbReference>
<evidence type="ECO:0000313" key="6">
    <source>
        <dbReference type="Proteomes" id="UP001234880"/>
    </source>
</evidence>
<accession>A0ABT9L4K3</accession>
<evidence type="ECO:0000256" key="2">
    <source>
        <dbReference type="ARBA" id="ARBA00023163"/>
    </source>
</evidence>
<dbReference type="InterPro" id="IPR051534">
    <property type="entry name" value="CBASS_pafABC_assoc_protein"/>
</dbReference>
<organism evidence="5 6">
    <name type="scientific">Streptomyces demainii</name>
    <dbReference type="NCBI Taxonomy" id="588122"/>
    <lineage>
        <taxon>Bacteria</taxon>
        <taxon>Bacillati</taxon>
        <taxon>Actinomycetota</taxon>
        <taxon>Actinomycetes</taxon>
        <taxon>Kitasatosporales</taxon>
        <taxon>Streptomycetaceae</taxon>
        <taxon>Streptomyces</taxon>
    </lineage>
</organism>
<dbReference type="Pfam" id="PF13280">
    <property type="entry name" value="WYL"/>
    <property type="match status" value="1"/>
</dbReference>
<keyword evidence="1" id="KW-0805">Transcription regulation</keyword>
<dbReference type="EMBL" id="JAURUE010000002">
    <property type="protein sequence ID" value="MDP9615641.1"/>
    <property type="molecule type" value="Genomic_DNA"/>
</dbReference>
<gene>
    <name evidence="5" type="ORF">JOF35_007979</name>
</gene>
<dbReference type="Gene3D" id="1.10.10.10">
    <property type="entry name" value="Winged helix-like DNA-binding domain superfamily/Winged helix DNA-binding domain"/>
    <property type="match status" value="1"/>
</dbReference>
<dbReference type="InterPro" id="IPR026881">
    <property type="entry name" value="WYL_dom"/>
</dbReference>
<dbReference type="Pfam" id="PF08279">
    <property type="entry name" value="HTH_11"/>
    <property type="match status" value="1"/>
</dbReference>
<dbReference type="SUPFAM" id="SSF46785">
    <property type="entry name" value="Winged helix' DNA-binding domain"/>
    <property type="match status" value="1"/>
</dbReference>
<dbReference type="InterPro" id="IPR013196">
    <property type="entry name" value="HTH_11"/>
</dbReference>
<name>A0ABT9L4K3_9ACTN</name>
<dbReference type="PANTHER" id="PTHR34580">
    <property type="match status" value="1"/>
</dbReference>
<evidence type="ECO:0000313" key="5">
    <source>
        <dbReference type="EMBL" id="MDP9615641.1"/>
    </source>
</evidence>
<evidence type="ECO:0000259" key="4">
    <source>
        <dbReference type="PROSITE" id="PS51000"/>
    </source>
</evidence>
<keyword evidence="2" id="KW-0804">Transcription</keyword>
<feature type="region of interest" description="Disordered" evidence="3">
    <location>
        <begin position="265"/>
        <end position="371"/>
    </location>
</feature>
<feature type="compositionally biased region" description="Low complexity" evidence="3">
    <location>
        <begin position="277"/>
        <end position="290"/>
    </location>
</feature>
<reference evidence="5 6" key="1">
    <citation type="submission" date="2023-07" db="EMBL/GenBank/DDBJ databases">
        <title>Sequencing the genomes of 1000 actinobacteria strains.</title>
        <authorList>
            <person name="Klenk H.-P."/>
        </authorList>
    </citation>
    <scope>NUCLEOTIDE SEQUENCE [LARGE SCALE GENOMIC DNA]</scope>
    <source>
        <strain evidence="5 6">DSM 41600</strain>
    </source>
</reference>
<keyword evidence="5" id="KW-0238">DNA-binding</keyword>
<dbReference type="InterPro" id="IPR057727">
    <property type="entry name" value="WCX_dom"/>
</dbReference>
<dbReference type="InterPro" id="IPR036390">
    <property type="entry name" value="WH_DNA-bd_sf"/>
</dbReference>
<dbReference type="PROSITE" id="PS51000">
    <property type="entry name" value="HTH_DEOR_2"/>
    <property type="match status" value="1"/>
</dbReference>
<dbReference type="PANTHER" id="PTHR34580:SF3">
    <property type="entry name" value="PROTEIN PAFB"/>
    <property type="match status" value="1"/>
</dbReference>
<dbReference type="Proteomes" id="UP001234880">
    <property type="component" value="Unassembled WGS sequence"/>
</dbReference>
<dbReference type="PROSITE" id="PS52050">
    <property type="entry name" value="WYL"/>
    <property type="match status" value="1"/>
</dbReference>
<keyword evidence="6" id="KW-1185">Reference proteome</keyword>
<feature type="domain" description="HTH deoR-type" evidence="4">
    <location>
        <begin position="4"/>
        <end position="63"/>
    </location>
</feature>
<protein>
    <submittedName>
        <fullName evidence="5">DNA-binding transcriptional regulator YafY</fullName>
    </submittedName>
</protein>